<reference evidence="2 3" key="1">
    <citation type="submission" date="2019-02" db="EMBL/GenBank/DDBJ databases">
        <authorList>
            <consortium name="Pathogen Informatics"/>
        </authorList>
    </citation>
    <scope>NUCLEOTIDE SEQUENCE [LARGE SCALE GENOMIC DNA]</scope>
    <source>
        <strain evidence="2 3">3012STDY6756503</strain>
    </source>
</reference>
<evidence type="ECO:0000313" key="2">
    <source>
        <dbReference type="EMBL" id="VFA80895.1"/>
    </source>
</evidence>
<organism evidence="2 3">
    <name type="scientific">Gordonia paraffinivorans</name>
    <dbReference type="NCBI Taxonomy" id="175628"/>
    <lineage>
        <taxon>Bacteria</taxon>
        <taxon>Bacillati</taxon>
        <taxon>Actinomycetota</taxon>
        <taxon>Actinomycetes</taxon>
        <taxon>Mycobacteriales</taxon>
        <taxon>Gordoniaceae</taxon>
        <taxon>Gordonia</taxon>
    </lineage>
</organism>
<dbReference type="HAMAP" id="MF_00861">
    <property type="entry name" value="EutB"/>
    <property type="match status" value="1"/>
</dbReference>
<comment type="cofactor">
    <cofactor evidence="1">
        <name>adenosylcob(III)alamin</name>
        <dbReference type="ChEBI" id="CHEBI:18408"/>
    </cofactor>
    <text evidence="1">Binds between the large and small subunits.</text>
</comment>
<feature type="binding site" evidence="1">
    <location>
        <position position="299"/>
    </location>
    <ligand>
        <name>adenosylcob(III)alamin</name>
        <dbReference type="ChEBI" id="CHEBI:18408"/>
    </ligand>
</feature>
<feature type="binding site" evidence="1">
    <location>
        <position position="371"/>
    </location>
    <ligand>
        <name>substrate</name>
    </ligand>
</feature>
<dbReference type="InterPro" id="IPR013785">
    <property type="entry name" value="Aldolase_TIM"/>
</dbReference>
<dbReference type="Gene3D" id="3.20.20.70">
    <property type="entry name" value="Aldolase class I"/>
    <property type="match status" value="1"/>
</dbReference>
<dbReference type="GO" id="GO:0046336">
    <property type="term" value="P:ethanolamine catabolic process"/>
    <property type="evidence" value="ECO:0007669"/>
    <property type="project" value="UniProtKB-UniRule"/>
</dbReference>
<dbReference type="Pfam" id="PF06751">
    <property type="entry name" value="EutB"/>
    <property type="match status" value="1"/>
</dbReference>
<dbReference type="GO" id="GO:0031471">
    <property type="term" value="C:ethanolamine degradation polyhedral organelle"/>
    <property type="evidence" value="ECO:0007669"/>
    <property type="project" value="UniProtKB-UniRule"/>
</dbReference>
<dbReference type="PIRSF" id="PIRSF018788">
    <property type="entry name" value="EutB"/>
    <property type="match status" value="1"/>
</dbReference>
<dbReference type="NCBIfam" id="NF011649">
    <property type="entry name" value="PRK15067.1"/>
    <property type="match status" value="1"/>
</dbReference>
<gene>
    <name evidence="2" type="primary">eutB_1</name>
    <name evidence="1" type="synonym">eutB</name>
    <name evidence="2" type="ORF">NCTC8139_00078</name>
</gene>
<feature type="binding site" evidence="1">
    <location>
        <position position="291"/>
    </location>
    <ligand>
        <name>substrate</name>
    </ligand>
</feature>
<feature type="binding site" evidence="1">
    <location>
        <position position="249"/>
    </location>
    <ligand>
        <name>adenosylcob(III)alamin</name>
        <dbReference type="ChEBI" id="CHEBI:18408"/>
    </ligand>
</feature>
<keyword evidence="1 2" id="KW-0456">Lyase</keyword>
<feature type="binding site" evidence="1">
    <location>
        <begin position="163"/>
        <end position="165"/>
    </location>
    <ligand>
        <name>substrate</name>
    </ligand>
</feature>
<dbReference type="GO" id="GO:0031419">
    <property type="term" value="F:cobalamin binding"/>
    <property type="evidence" value="ECO:0007669"/>
    <property type="project" value="UniProtKB-UniRule"/>
</dbReference>
<dbReference type="Gene3D" id="2.30.170.30">
    <property type="entry name" value="ethanolamine ammonia-lyase heavy chain domain like"/>
    <property type="match status" value="1"/>
</dbReference>
<comment type="catalytic activity">
    <reaction evidence="1">
        <text>ethanolamine = acetaldehyde + NH4(+)</text>
        <dbReference type="Rhea" id="RHEA:15313"/>
        <dbReference type="ChEBI" id="CHEBI:15343"/>
        <dbReference type="ChEBI" id="CHEBI:28938"/>
        <dbReference type="ChEBI" id="CHEBI:57603"/>
        <dbReference type="EC" id="4.3.1.7"/>
    </reaction>
</comment>
<dbReference type="EC" id="4.3.1.7" evidence="1"/>
<feature type="binding site" evidence="1">
    <location>
        <position position="410"/>
    </location>
    <ligand>
        <name>adenosylcob(III)alamin</name>
        <dbReference type="ChEBI" id="CHEBI:18408"/>
    </ligand>
</feature>
<dbReference type="RefSeq" id="WP_131733148.1">
    <property type="nucleotide sequence ID" value="NZ_CAACYD010000001.1"/>
</dbReference>
<dbReference type="EMBL" id="CAACYD010000001">
    <property type="protein sequence ID" value="VFA80895.1"/>
    <property type="molecule type" value="Genomic_DNA"/>
</dbReference>
<accession>A0ABD7UX42</accession>
<comment type="subunit">
    <text evidence="1">The basic unit is a heterodimer which dimerizes to form tetramers. The heterotetramers trimerize; 6 large subunits form a core ring with 6 small subunits projecting outwards.</text>
</comment>
<comment type="caution">
    <text evidence="2">The sequence shown here is derived from an EMBL/GenBank/DDBJ whole genome shotgun (WGS) entry which is preliminary data.</text>
</comment>
<sequence length="469" mass="49762">MRYRQTISGTTYEFDGLVELMAKATPRRSGDELAGCAAISDAERAAAAWQLADVPLSAFLEEMLVPYESDEVTRLIVDTHDRQAFTEIAHLTVGGFRDWLLEASTAPDAAERIARISPAVTPEMAAATSKLMRNQDLVLVASAIRVTSAFRTTIGLPGRIATRLQPNHPTDDPRGIAAATLDGLLMGCGDAVVGINPASDSPHATADLLHMLDDIRQRHDIPMQSCVLSHVTTTVDLIGQGVPVDLVFQSIAGTEGANKAFGVDLAILQEADEAGRSLKRGTVGDNVMYLETGQGSALSAGAHLGTGGKPVDQQTLEARAYAVARALDPLLINTVVGFIGPEYLYDGKQIIRAGLEDHFCGKLLGLPMGVDVCYTNHAEADQDDMDTLLTLLGVAGAAFVIAVPGADDIMLGYQSLSFHDALYVRQALALRPAPEFEAWLARLGMADADGRILPVDPATSPLLSLAAGR</sequence>
<dbReference type="InterPro" id="IPR044939">
    <property type="entry name" value="EutB_dom_2_sf"/>
</dbReference>
<dbReference type="PANTHER" id="PTHR39329">
    <property type="entry name" value="ETHANOLAMINE AMMONIA-LYASE HEAVY CHAIN"/>
    <property type="match status" value="1"/>
</dbReference>
<dbReference type="Gene3D" id="1.10.220.70">
    <property type="entry name" value="lyase"/>
    <property type="match status" value="1"/>
</dbReference>
<feature type="binding site" evidence="1">
    <location>
        <position position="197"/>
    </location>
    <ligand>
        <name>adenosylcob(III)alamin</name>
        <dbReference type="ChEBI" id="CHEBI:18408"/>
    </ligand>
</feature>
<dbReference type="InterPro" id="IPR044941">
    <property type="entry name" value="EutB_N_sf"/>
</dbReference>
<proteinExistence type="inferred from homology"/>
<comment type="pathway">
    <text evidence="1">Amine and polyamine degradation; ethanolamine degradation.</text>
</comment>
<dbReference type="PANTHER" id="PTHR39329:SF1">
    <property type="entry name" value="ETHANOLAMINE AMMONIA-LYASE LARGE SUBUNIT"/>
    <property type="match status" value="1"/>
</dbReference>
<dbReference type="GO" id="GO:0008851">
    <property type="term" value="F:ethanolamine ammonia-lyase activity"/>
    <property type="evidence" value="ECO:0007669"/>
    <property type="project" value="UniProtKB-UniRule"/>
</dbReference>
<keyword evidence="1" id="KW-1283">Bacterial microcompartment</keyword>
<dbReference type="GO" id="GO:0009350">
    <property type="term" value="C:ethanolamine ammonia-lyase complex"/>
    <property type="evidence" value="ECO:0007669"/>
    <property type="project" value="UniProtKB-UniRule"/>
</dbReference>
<dbReference type="Proteomes" id="UP000360750">
    <property type="component" value="Unassembled WGS sequence"/>
</dbReference>
<evidence type="ECO:0000313" key="3">
    <source>
        <dbReference type="Proteomes" id="UP000360750"/>
    </source>
</evidence>
<keyword evidence="1" id="KW-0846">Cobalamin</keyword>
<name>A0ABD7UX42_9ACTN</name>
<comment type="similarity">
    <text evidence="1">Belongs to the EutB family.</text>
</comment>
<protein>
    <recommendedName>
        <fullName evidence="1">Ethanolamine ammonia-lyase large subunit</fullName>
        <shortName evidence="1">EAL large subunit</shortName>
        <ecNumber evidence="1">4.3.1.7</ecNumber>
    </recommendedName>
</protein>
<keyword evidence="1" id="KW-0170">Cobalt</keyword>
<comment type="subcellular location">
    <subcellularLocation>
        <location evidence="1">Bacterial microcompartment</location>
    </subcellularLocation>
</comment>
<evidence type="ECO:0000256" key="1">
    <source>
        <dbReference type="HAMAP-Rule" id="MF_00861"/>
    </source>
</evidence>
<feature type="binding site" evidence="1">
    <location>
        <position position="196"/>
    </location>
    <ligand>
        <name>substrate</name>
    </ligand>
</feature>
<dbReference type="InterPro" id="IPR010628">
    <property type="entry name" value="EutB"/>
</dbReference>
<comment type="function">
    <text evidence="1">Catalyzes the deamination of various vicinal amino-alcohols to oxo compounds. Allows this organism to utilize ethanolamine as the sole source of nitrogen and carbon in the presence of vitamin B12.</text>
</comment>
<dbReference type="AlphaFoldDB" id="A0ABD7UX42"/>
<dbReference type="GeneID" id="60748137"/>